<evidence type="ECO:0000313" key="2">
    <source>
        <dbReference type="Proteomes" id="UP000005546"/>
    </source>
</evidence>
<proteinExistence type="predicted"/>
<dbReference type="Proteomes" id="UP000005546">
    <property type="component" value="Unassembled WGS sequence"/>
</dbReference>
<comment type="caution">
    <text evidence="1">The sequence shown here is derived from an EMBL/GenBank/DDBJ whole genome shotgun (WGS) entry which is preliminary data.</text>
</comment>
<accession>F3QWC9</accession>
<name>F3QWC9_9BACT</name>
<gene>
    <name evidence="1" type="ORF">HMPREF9442_02511</name>
</gene>
<keyword evidence="2" id="KW-1185">Reference proteome</keyword>
<dbReference type="STRING" id="762982.HMPREF9442_02511"/>
<sequence>MFCYLCFLALRKKTNTIMEKKNRKPSMRTNSQEAIELLTKIKNSGGKRKFNKLGEWLSQNPEPLFTWDEKDLKYILK</sequence>
<dbReference type="EMBL" id="AFBR01000071">
    <property type="protein sequence ID" value="EGG52153.1"/>
    <property type="molecule type" value="Genomic_DNA"/>
</dbReference>
<dbReference type="AlphaFoldDB" id="F3QWC9"/>
<evidence type="ECO:0000313" key="1">
    <source>
        <dbReference type="EMBL" id="EGG52153.1"/>
    </source>
</evidence>
<reference evidence="1 2" key="1">
    <citation type="submission" date="2011-02" db="EMBL/GenBank/DDBJ databases">
        <authorList>
            <person name="Weinstock G."/>
            <person name="Sodergren E."/>
            <person name="Clifton S."/>
            <person name="Fulton L."/>
            <person name="Fulton B."/>
            <person name="Courtney L."/>
            <person name="Fronick C."/>
            <person name="Harrison M."/>
            <person name="Strong C."/>
            <person name="Farmer C."/>
            <person name="Delahaunty K."/>
            <person name="Markovic C."/>
            <person name="Hall O."/>
            <person name="Minx P."/>
            <person name="Tomlinson C."/>
            <person name="Mitreva M."/>
            <person name="Hou S."/>
            <person name="Chen J."/>
            <person name="Wollam A."/>
            <person name="Pepin K.H."/>
            <person name="Johnson M."/>
            <person name="Bhonagiri V."/>
            <person name="Zhang X."/>
            <person name="Suruliraj S."/>
            <person name="Warren W."/>
            <person name="Chinwalla A."/>
            <person name="Mardis E.R."/>
            <person name="Wilson R.K."/>
        </authorList>
    </citation>
    <scope>NUCLEOTIDE SEQUENCE [LARGE SCALE GENOMIC DNA]</scope>
    <source>
        <strain evidence="1 2">YIT 11841</strain>
    </source>
</reference>
<dbReference type="HOGENOM" id="CLU_2634891_0_0_10"/>
<organism evidence="1 2">
    <name type="scientific">Paraprevotella xylaniphila YIT 11841</name>
    <dbReference type="NCBI Taxonomy" id="762982"/>
    <lineage>
        <taxon>Bacteria</taxon>
        <taxon>Pseudomonadati</taxon>
        <taxon>Bacteroidota</taxon>
        <taxon>Bacteroidia</taxon>
        <taxon>Bacteroidales</taxon>
        <taxon>Prevotellaceae</taxon>
        <taxon>Paraprevotella</taxon>
    </lineage>
</organism>
<protein>
    <submittedName>
        <fullName evidence="1">Uncharacterized protein</fullName>
    </submittedName>
</protein>